<comment type="caution">
    <text evidence="1">The sequence shown here is derived from an EMBL/GenBank/DDBJ whole genome shotgun (WGS) entry which is preliminary data.</text>
</comment>
<dbReference type="AlphaFoldDB" id="A0A2S6EVW3"/>
<dbReference type="Gene3D" id="3.20.20.150">
    <property type="entry name" value="Divalent-metal-dependent TIM barrel enzymes"/>
    <property type="match status" value="1"/>
</dbReference>
<gene>
    <name evidence="1" type="ORF">C3928_13290</name>
</gene>
<dbReference type="PANTHER" id="PTHR42194">
    <property type="entry name" value="UPF0276 PROTEIN HI_1600"/>
    <property type="match status" value="1"/>
</dbReference>
<dbReference type="EMBL" id="PQWY01000018">
    <property type="protein sequence ID" value="PPK29327.1"/>
    <property type="molecule type" value="Genomic_DNA"/>
</dbReference>
<dbReference type="Proteomes" id="UP000239239">
    <property type="component" value="Unassembled WGS sequence"/>
</dbReference>
<sequence>MIASIIATRFGLGPRQELCHELATFSPRPVNFLEITPENWMRMRGWRAKQLHEHYPLIAHGLNLSIGGTGAARYGVS</sequence>
<dbReference type="InterPro" id="IPR007801">
    <property type="entry name" value="MbnB/TglH/ChrH"/>
</dbReference>
<proteinExistence type="predicted"/>
<dbReference type="RefSeq" id="WP_027228186.1">
    <property type="nucleotide sequence ID" value="NZ_CP017601.1"/>
</dbReference>
<evidence type="ECO:0000313" key="1">
    <source>
        <dbReference type="EMBL" id="PPK29327.1"/>
    </source>
</evidence>
<evidence type="ECO:0000313" key="2">
    <source>
        <dbReference type="Proteomes" id="UP000239239"/>
    </source>
</evidence>
<accession>A0A2S6EVW3</accession>
<protein>
    <submittedName>
        <fullName evidence="1">DUF692 domain-containing protein</fullName>
    </submittedName>
</protein>
<dbReference type="Pfam" id="PF05114">
    <property type="entry name" value="MbnB_TglH_ChrH"/>
    <property type="match status" value="1"/>
</dbReference>
<name>A0A2S6EVW3_LEGPN</name>
<reference evidence="1 2" key="1">
    <citation type="submission" date="2018-02" db="EMBL/GenBank/DDBJ databases">
        <title>Draft genome sequences of four Legionella pneumophila clinical strains isolated in Ontario.</title>
        <authorList>
            <person name="Fortuna A."/>
            <person name="Ramnarine R."/>
            <person name="Li A."/>
            <person name="Frantz C."/>
            <person name="Mallo G."/>
        </authorList>
    </citation>
    <scope>NUCLEOTIDE SEQUENCE [LARGE SCALE GENOMIC DNA]</scope>
    <source>
        <strain evidence="1 2">LG61</strain>
    </source>
</reference>
<dbReference type="PANTHER" id="PTHR42194:SF1">
    <property type="entry name" value="UPF0276 PROTEIN HI_1600"/>
    <property type="match status" value="1"/>
</dbReference>
<organism evidence="1 2">
    <name type="scientific">Legionella pneumophila</name>
    <dbReference type="NCBI Taxonomy" id="446"/>
    <lineage>
        <taxon>Bacteria</taxon>
        <taxon>Pseudomonadati</taxon>
        <taxon>Pseudomonadota</taxon>
        <taxon>Gammaproteobacteria</taxon>
        <taxon>Legionellales</taxon>
        <taxon>Legionellaceae</taxon>
        <taxon>Legionella</taxon>
    </lineage>
</organism>
<dbReference type="OrthoDB" id="9763101at2"/>